<protein>
    <submittedName>
        <fullName evidence="1">Uncharacterized protein</fullName>
    </submittedName>
</protein>
<comment type="caution">
    <text evidence="1">The sequence shown here is derived from an EMBL/GenBank/DDBJ whole genome shotgun (WGS) entry which is preliminary data.</text>
</comment>
<reference evidence="1" key="1">
    <citation type="journal article" date="2019" name="bioRxiv">
        <title>The Genome of the Zebra Mussel, Dreissena polymorpha: A Resource for Invasive Species Research.</title>
        <authorList>
            <person name="McCartney M.A."/>
            <person name="Auch B."/>
            <person name="Kono T."/>
            <person name="Mallez S."/>
            <person name="Zhang Y."/>
            <person name="Obille A."/>
            <person name="Becker A."/>
            <person name="Abrahante J.E."/>
            <person name="Garbe J."/>
            <person name="Badalamenti J.P."/>
            <person name="Herman A."/>
            <person name="Mangelson H."/>
            <person name="Liachko I."/>
            <person name="Sullivan S."/>
            <person name="Sone E.D."/>
            <person name="Koren S."/>
            <person name="Silverstein K.A.T."/>
            <person name="Beckman K.B."/>
            <person name="Gohl D.M."/>
        </authorList>
    </citation>
    <scope>NUCLEOTIDE SEQUENCE</scope>
    <source>
        <strain evidence="1">Duluth1</strain>
        <tissue evidence="1">Whole animal</tissue>
    </source>
</reference>
<dbReference type="EMBL" id="JAIWYP010000007">
    <property type="protein sequence ID" value="KAH3796575.1"/>
    <property type="molecule type" value="Genomic_DNA"/>
</dbReference>
<sequence length="57" mass="6250">MYLVTSFPVPTAHDPGSDFDVLLKVAPEYRLDTVPVADIGCCPKKGTLECNLYGKTY</sequence>
<accession>A0A9D4FHE1</accession>
<dbReference type="Proteomes" id="UP000828390">
    <property type="component" value="Unassembled WGS sequence"/>
</dbReference>
<evidence type="ECO:0000313" key="1">
    <source>
        <dbReference type="EMBL" id="KAH3796575.1"/>
    </source>
</evidence>
<organism evidence="1 2">
    <name type="scientific">Dreissena polymorpha</name>
    <name type="common">Zebra mussel</name>
    <name type="synonym">Mytilus polymorpha</name>
    <dbReference type="NCBI Taxonomy" id="45954"/>
    <lineage>
        <taxon>Eukaryota</taxon>
        <taxon>Metazoa</taxon>
        <taxon>Spiralia</taxon>
        <taxon>Lophotrochozoa</taxon>
        <taxon>Mollusca</taxon>
        <taxon>Bivalvia</taxon>
        <taxon>Autobranchia</taxon>
        <taxon>Heteroconchia</taxon>
        <taxon>Euheterodonta</taxon>
        <taxon>Imparidentia</taxon>
        <taxon>Neoheterodontei</taxon>
        <taxon>Myida</taxon>
        <taxon>Dreissenoidea</taxon>
        <taxon>Dreissenidae</taxon>
        <taxon>Dreissena</taxon>
    </lineage>
</organism>
<name>A0A9D4FHE1_DREPO</name>
<reference evidence="1" key="2">
    <citation type="submission" date="2020-11" db="EMBL/GenBank/DDBJ databases">
        <authorList>
            <person name="McCartney M.A."/>
            <person name="Auch B."/>
            <person name="Kono T."/>
            <person name="Mallez S."/>
            <person name="Becker A."/>
            <person name="Gohl D.M."/>
            <person name="Silverstein K.A.T."/>
            <person name="Koren S."/>
            <person name="Bechman K.B."/>
            <person name="Herman A."/>
            <person name="Abrahante J.E."/>
            <person name="Garbe J."/>
        </authorList>
    </citation>
    <scope>NUCLEOTIDE SEQUENCE</scope>
    <source>
        <strain evidence="1">Duluth1</strain>
        <tissue evidence="1">Whole animal</tissue>
    </source>
</reference>
<proteinExistence type="predicted"/>
<dbReference type="AlphaFoldDB" id="A0A9D4FHE1"/>
<evidence type="ECO:0000313" key="2">
    <source>
        <dbReference type="Proteomes" id="UP000828390"/>
    </source>
</evidence>
<gene>
    <name evidence="1" type="ORF">DPMN_150144</name>
</gene>
<keyword evidence="2" id="KW-1185">Reference proteome</keyword>